<protein>
    <submittedName>
        <fullName evidence="8">Cytochrome P450</fullName>
    </submittedName>
</protein>
<sequence>MTEQRTAPGGTAPDLFEPGLFAGTGFYERFAWYRANDPVSWQHPAGEPEGFWSVTRYHDVVAVHRDTTRMSSTGGMRLGSTERAVSAVANKMLIVADPPDHTRMKRVLIQPFSNDVLSRAEQYVEQVVADVVETAVRRPGPDLIAQLERIPTDVICAIMGLPRADWEWIGRKTTDAFESPSEVQRITANGEIFKYFSDLVRENRRTGANAFVSGLTAQDTGGARLTDEELVFNFSGILAGGNETTRFTLAALTLQLVEQPDQLARVLSGEADPAVATEEALRWSVPGMHVMRTATEALRVGGVEVEPGQRVVTWIGSANRDEEVFAEPDTFDVGRTENRHLSFGAGRHMCLGSRLARLEVAAYLRTLRRLVRAMTLEGEPRYNGSNFTWGLNELPVVLHA</sequence>
<dbReference type="PANTHER" id="PTHR46696">
    <property type="entry name" value="P450, PUTATIVE (EUROFUNG)-RELATED"/>
    <property type="match status" value="1"/>
</dbReference>
<dbReference type="PRINTS" id="PR00359">
    <property type="entry name" value="BP450"/>
</dbReference>
<dbReference type="RefSeq" id="WP_369184796.1">
    <property type="nucleotide sequence ID" value="NZ_CP163445.1"/>
</dbReference>
<gene>
    <name evidence="8" type="ORF">AB2U05_29940</name>
</gene>
<evidence type="ECO:0000313" key="8">
    <source>
        <dbReference type="EMBL" id="XDQ82408.1"/>
    </source>
</evidence>
<accession>A0AB39TT43</accession>
<keyword evidence="2 7" id="KW-0349">Heme</keyword>
<keyword evidence="6 7" id="KW-0503">Monooxygenase</keyword>
<evidence type="ECO:0000256" key="7">
    <source>
        <dbReference type="RuleBase" id="RU000461"/>
    </source>
</evidence>
<dbReference type="GO" id="GO:0020037">
    <property type="term" value="F:heme binding"/>
    <property type="evidence" value="ECO:0007669"/>
    <property type="project" value="InterPro"/>
</dbReference>
<dbReference type="EMBL" id="CP163445">
    <property type="protein sequence ID" value="XDQ82408.1"/>
    <property type="molecule type" value="Genomic_DNA"/>
</dbReference>
<dbReference type="GO" id="GO:0005506">
    <property type="term" value="F:iron ion binding"/>
    <property type="evidence" value="ECO:0007669"/>
    <property type="project" value="InterPro"/>
</dbReference>
<dbReference type="SUPFAM" id="SSF48264">
    <property type="entry name" value="Cytochrome P450"/>
    <property type="match status" value="1"/>
</dbReference>
<dbReference type="FunFam" id="1.10.630.10:FF:000018">
    <property type="entry name" value="Cytochrome P450 monooxygenase"/>
    <property type="match status" value="1"/>
</dbReference>
<dbReference type="PROSITE" id="PS00086">
    <property type="entry name" value="CYTOCHROME_P450"/>
    <property type="match status" value="1"/>
</dbReference>
<keyword evidence="4 7" id="KW-0560">Oxidoreductase</keyword>
<evidence type="ECO:0000256" key="1">
    <source>
        <dbReference type="ARBA" id="ARBA00010617"/>
    </source>
</evidence>
<dbReference type="InterPro" id="IPR017972">
    <property type="entry name" value="Cyt_P450_CS"/>
</dbReference>
<dbReference type="AlphaFoldDB" id="A0AB39TT43"/>
<reference evidence="8" key="1">
    <citation type="submission" date="2024-07" db="EMBL/GenBank/DDBJ databases">
        <authorList>
            <person name="Yu S.T."/>
        </authorList>
    </citation>
    <scope>NUCLEOTIDE SEQUENCE</scope>
    <source>
        <strain evidence="8">Y1</strain>
    </source>
</reference>
<evidence type="ECO:0000256" key="3">
    <source>
        <dbReference type="ARBA" id="ARBA00022723"/>
    </source>
</evidence>
<dbReference type="GO" id="GO:0004497">
    <property type="term" value="F:monooxygenase activity"/>
    <property type="evidence" value="ECO:0007669"/>
    <property type="project" value="UniProtKB-KW"/>
</dbReference>
<dbReference type="PRINTS" id="PR00385">
    <property type="entry name" value="P450"/>
</dbReference>
<dbReference type="Gene3D" id="1.10.630.10">
    <property type="entry name" value="Cytochrome P450"/>
    <property type="match status" value="1"/>
</dbReference>
<dbReference type="InterPro" id="IPR002397">
    <property type="entry name" value="Cyt_P450_B"/>
</dbReference>
<keyword evidence="5 7" id="KW-0408">Iron</keyword>
<comment type="similarity">
    <text evidence="1 7">Belongs to the cytochrome P450 family.</text>
</comment>
<evidence type="ECO:0000256" key="4">
    <source>
        <dbReference type="ARBA" id="ARBA00023002"/>
    </source>
</evidence>
<keyword evidence="3 7" id="KW-0479">Metal-binding</keyword>
<proteinExistence type="inferred from homology"/>
<dbReference type="GO" id="GO:0016705">
    <property type="term" value="F:oxidoreductase activity, acting on paired donors, with incorporation or reduction of molecular oxygen"/>
    <property type="evidence" value="ECO:0007669"/>
    <property type="project" value="InterPro"/>
</dbReference>
<dbReference type="InterPro" id="IPR001128">
    <property type="entry name" value="Cyt_P450"/>
</dbReference>
<evidence type="ECO:0000256" key="2">
    <source>
        <dbReference type="ARBA" id="ARBA00022617"/>
    </source>
</evidence>
<organism evidence="8">
    <name type="scientific">Streptomyces sp. Y1</name>
    <dbReference type="NCBI Taxonomy" id="3238634"/>
    <lineage>
        <taxon>Bacteria</taxon>
        <taxon>Bacillati</taxon>
        <taxon>Actinomycetota</taxon>
        <taxon>Actinomycetes</taxon>
        <taxon>Kitasatosporales</taxon>
        <taxon>Streptomycetaceae</taxon>
        <taxon>Streptomyces</taxon>
    </lineage>
</organism>
<name>A0AB39TT43_9ACTN</name>
<evidence type="ECO:0000256" key="6">
    <source>
        <dbReference type="ARBA" id="ARBA00023033"/>
    </source>
</evidence>
<evidence type="ECO:0000256" key="5">
    <source>
        <dbReference type="ARBA" id="ARBA00023004"/>
    </source>
</evidence>
<dbReference type="Pfam" id="PF00067">
    <property type="entry name" value="p450"/>
    <property type="match status" value="1"/>
</dbReference>
<dbReference type="InterPro" id="IPR036396">
    <property type="entry name" value="Cyt_P450_sf"/>
</dbReference>
<dbReference type="PANTHER" id="PTHR46696:SF1">
    <property type="entry name" value="CYTOCHROME P450 YJIB-RELATED"/>
    <property type="match status" value="1"/>
</dbReference>